<dbReference type="Proteomes" id="UP001344658">
    <property type="component" value="Unassembled WGS sequence"/>
</dbReference>
<dbReference type="EMBL" id="JAZEWV010000003">
    <property type="protein sequence ID" value="MEE4541498.1"/>
    <property type="molecule type" value="Genomic_DNA"/>
</dbReference>
<organism evidence="1 2">
    <name type="scientific">Actinacidiphila polyblastidii</name>
    <dbReference type="NCBI Taxonomy" id="3110430"/>
    <lineage>
        <taxon>Bacteria</taxon>
        <taxon>Bacillati</taxon>
        <taxon>Actinomycetota</taxon>
        <taxon>Actinomycetes</taxon>
        <taxon>Kitasatosporales</taxon>
        <taxon>Streptomycetaceae</taxon>
        <taxon>Actinacidiphila</taxon>
    </lineage>
</organism>
<evidence type="ECO:0000313" key="1">
    <source>
        <dbReference type="EMBL" id="MEE4541498.1"/>
    </source>
</evidence>
<protein>
    <recommendedName>
        <fullName evidence="3">DUF1844 domain-containing protein</fullName>
    </recommendedName>
</protein>
<dbReference type="RefSeq" id="WP_330793394.1">
    <property type="nucleotide sequence ID" value="NZ_JAZEWV010000003.1"/>
</dbReference>
<proteinExistence type="predicted"/>
<reference evidence="1 2" key="1">
    <citation type="submission" date="2023-12" db="EMBL/GenBank/DDBJ databases">
        <title>Streptomyces sp. V4-01.</title>
        <authorList>
            <person name="Somphong A."/>
            <person name="Phongsopitanun W."/>
        </authorList>
    </citation>
    <scope>NUCLEOTIDE SEQUENCE [LARGE SCALE GENOMIC DNA]</scope>
    <source>
        <strain evidence="1 2">V4-01</strain>
    </source>
</reference>
<name>A0ABU7P755_9ACTN</name>
<comment type="caution">
    <text evidence="1">The sequence shown here is derived from an EMBL/GenBank/DDBJ whole genome shotgun (WGS) entry which is preliminary data.</text>
</comment>
<sequence>MQNVNPPSERLYGVMQALLAAYAQKAPAPSAEPRGVVEEQDALDAVMNLAAVLDKNLRDGRLSENNAAHMAALLMLIRDHLRPLPAGPPAEDAGADRVTADLREFVDGLRAARAETGMRG</sequence>
<accession>A0ABU7P755</accession>
<gene>
    <name evidence="1" type="ORF">V2S66_05880</name>
</gene>
<evidence type="ECO:0000313" key="2">
    <source>
        <dbReference type="Proteomes" id="UP001344658"/>
    </source>
</evidence>
<evidence type="ECO:0008006" key="3">
    <source>
        <dbReference type="Google" id="ProtNLM"/>
    </source>
</evidence>
<keyword evidence="2" id="KW-1185">Reference proteome</keyword>